<feature type="domain" description="Glycosyl transferase family 1" evidence="2">
    <location>
        <begin position="200"/>
        <end position="322"/>
    </location>
</feature>
<evidence type="ECO:0000313" key="4">
    <source>
        <dbReference type="Proteomes" id="UP000003763"/>
    </source>
</evidence>
<dbReference type="PANTHER" id="PTHR46401:SF2">
    <property type="entry name" value="GLYCOSYLTRANSFERASE WBBK-RELATED"/>
    <property type="match status" value="1"/>
</dbReference>
<organism evidence="3 4">
    <name type="scientific">[Clostridium] citroniae WAL-17108</name>
    <dbReference type="NCBI Taxonomy" id="742733"/>
    <lineage>
        <taxon>Bacteria</taxon>
        <taxon>Bacillati</taxon>
        <taxon>Bacillota</taxon>
        <taxon>Clostridia</taxon>
        <taxon>Lachnospirales</taxon>
        <taxon>Lachnospiraceae</taxon>
        <taxon>Enterocloster</taxon>
    </lineage>
</organism>
<accession>G5HMF6</accession>
<dbReference type="CDD" id="cd03801">
    <property type="entry name" value="GT4_PimA-like"/>
    <property type="match status" value="1"/>
</dbReference>
<evidence type="ECO:0000259" key="2">
    <source>
        <dbReference type="Pfam" id="PF00534"/>
    </source>
</evidence>
<dbReference type="eggNOG" id="COG0438">
    <property type="taxonomic scope" value="Bacteria"/>
</dbReference>
<keyword evidence="1" id="KW-0808">Transferase</keyword>
<dbReference type="PATRIC" id="fig|742733.3.peg.3910"/>
<evidence type="ECO:0000313" key="3">
    <source>
        <dbReference type="EMBL" id="EHE97664.1"/>
    </source>
</evidence>
<gene>
    <name evidence="3" type="ORF">HMPREF9469_03768</name>
</gene>
<dbReference type="Gene3D" id="3.40.50.2000">
    <property type="entry name" value="Glycogen Phosphorylase B"/>
    <property type="match status" value="2"/>
</dbReference>
<dbReference type="RefSeq" id="WP_007865149.1">
    <property type="nucleotide sequence ID" value="NZ_JH376424.1"/>
</dbReference>
<protein>
    <recommendedName>
        <fullName evidence="2">Glycosyl transferase family 1 domain-containing protein</fullName>
    </recommendedName>
</protein>
<dbReference type="SUPFAM" id="SSF53756">
    <property type="entry name" value="UDP-Glycosyltransferase/glycogen phosphorylase"/>
    <property type="match status" value="1"/>
</dbReference>
<name>G5HMF6_9FIRM</name>
<comment type="caution">
    <text evidence="3">The sequence shown here is derived from an EMBL/GenBank/DDBJ whole genome shotgun (WGS) entry which is preliminary data.</text>
</comment>
<dbReference type="GO" id="GO:0016757">
    <property type="term" value="F:glycosyltransferase activity"/>
    <property type="evidence" value="ECO:0007669"/>
    <property type="project" value="InterPro"/>
</dbReference>
<dbReference type="Proteomes" id="UP000003763">
    <property type="component" value="Unassembled WGS sequence"/>
</dbReference>
<dbReference type="AlphaFoldDB" id="G5HMF6"/>
<sequence>MRFLFTVASYYPVAGGVQMVTQYTAEELVKMGHEVTIIVSNYDRNGNEIPSHNGVNLLYTDVYSFRDKIHGNKDEYINLVQSMAKDNDVLINVSLQTATTDMLLPVLDTIKCKKVLYLHDIHDFSWQTSDKESIHRVISKVYYNLSRKRFYNSAYKYIKNYDLITHLSPFDLSMKYMKKHGITQNIVIGNAALDSVFEAKSYSEKEERYFLCVATYAERKYQEFIVRAFYQANLKNIKMIFVGREKNEYLNKLLKLNENLANNRPDKRIEFKVGISREETECLIANADAMLLSSNFERFPVVIVEAMACGVPFVSTQQGCIKYLPGGFIVNNEDEMSYWMEFIENNQEVVKKIGAAGYEYAIHNMTVKSKVQLLLEYLDKV</sequence>
<dbReference type="Pfam" id="PF00534">
    <property type="entry name" value="Glycos_transf_1"/>
    <property type="match status" value="1"/>
</dbReference>
<dbReference type="PANTHER" id="PTHR46401">
    <property type="entry name" value="GLYCOSYLTRANSFERASE WBBK-RELATED"/>
    <property type="match status" value="1"/>
</dbReference>
<dbReference type="InterPro" id="IPR001296">
    <property type="entry name" value="Glyco_trans_1"/>
</dbReference>
<dbReference type="HOGENOM" id="CLU_725028_0_0_9"/>
<proteinExistence type="predicted"/>
<reference evidence="3 4" key="1">
    <citation type="submission" date="2011-08" db="EMBL/GenBank/DDBJ databases">
        <title>The Genome Sequence of Clostridium citroniae WAL-17108.</title>
        <authorList>
            <consortium name="The Broad Institute Genome Sequencing Platform"/>
            <person name="Earl A."/>
            <person name="Ward D."/>
            <person name="Feldgarden M."/>
            <person name="Gevers D."/>
            <person name="Finegold S.M."/>
            <person name="Summanen P.H."/>
            <person name="Molitoris D.R."/>
            <person name="Vaisanen M.L."/>
            <person name="Daigneault M."/>
            <person name="Allen-Vercoe E."/>
            <person name="Young S.K."/>
            <person name="Zeng Q."/>
            <person name="Gargeya S."/>
            <person name="Fitzgerald M."/>
            <person name="Haas B."/>
            <person name="Abouelleil A."/>
            <person name="Alvarado L."/>
            <person name="Arachchi H.M."/>
            <person name="Berlin A."/>
            <person name="Brown A."/>
            <person name="Chapman S.B."/>
            <person name="Chen Z."/>
            <person name="Dunbar C."/>
            <person name="Freedman E."/>
            <person name="Gearin G."/>
            <person name="Gellesch M."/>
            <person name="Goldberg J."/>
            <person name="Griggs A."/>
            <person name="Gujja S."/>
            <person name="Heiman D."/>
            <person name="Howarth C."/>
            <person name="Larson L."/>
            <person name="Lui A."/>
            <person name="MacDonald P.J.P."/>
            <person name="Montmayeur A."/>
            <person name="Murphy C."/>
            <person name="Neiman D."/>
            <person name="Pearson M."/>
            <person name="Priest M."/>
            <person name="Roberts A."/>
            <person name="Saif S."/>
            <person name="Shea T."/>
            <person name="Shenoy N."/>
            <person name="Sisk P."/>
            <person name="Stolte C."/>
            <person name="Sykes S."/>
            <person name="Wortman J."/>
            <person name="Nusbaum C."/>
            <person name="Birren B."/>
        </authorList>
    </citation>
    <scope>NUCLEOTIDE SEQUENCE [LARGE SCALE GENOMIC DNA]</scope>
    <source>
        <strain evidence="3 4">WAL-17108</strain>
    </source>
</reference>
<evidence type="ECO:0000256" key="1">
    <source>
        <dbReference type="ARBA" id="ARBA00022679"/>
    </source>
</evidence>
<dbReference type="EMBL" id="ADLJ01000029">
    <property type="protein sequence ID" value="EHE97664.1"/>
    <property type="molecule type" value="Genomic_DNA"/>
</dbReference>